<name>A0A4V3D9J4_9PAST</name>
<dbReference type="PANTHER" id="PTHR36302">
    <property type="entry name" value="BLR7088 PROTEIN"/>
    <property type="match status" value="1"/>
</dbReference>
<dbReference type="Proteomes" id="UP000295657">
    <property type="component" value="Unassembled WGS sequence"/>
</dbReference>
<dbReference type="PANTHER" id="PTHR36302:SF1">
    <property type="entry name" value="COPPER CHAPERONE PCU(A)C"/>
    <property type="match status" value="1"/>
</dbReference>
<protein>
    <recommendedName>
        <fullName evidence="3">Copper(I)-binding protein</fullName>
    </recommendedName>
</protein>
<evidence type="ECO:0000313" key="1">
    <source>
        <dbReference type="EMBL" id="TDQ56213.1"/>
    </source>
</evidence>
<dbReference type="SUPFAM" id="SSF110087">
    <property type="entry name" value="DR1885-like metal-binding protein"/>
    <property type="match status" value="1"/>
</dbReference>
<gene>
    <name evidence="1" type="ORF">EDC45_2035</name>
</gene>
<dbReference type="InterPro" id="IPR036182">
    <property type="entry name" value="PCuAC_sf"/>
</dbReference>
<proteinExistence type="predicted"/>
<organism evidence="1 2">
    <name type="scientific">Mesocricetibacter intestinalis</name>
    <dbReference type="NCBI Taxonomy" id="1521930"/>
    <lineage>
        <taxon>Bacteria</taxon>
        <taxon>Pseudomonadati</taxon>
        <taxon>Pseudomonadota</taxon>
        <taxon>Gammaproteobacteria</taxon>
        <taxon>Pasteurellales</taxon>
        <taxon>Pasteurellaceae</taxon>
        <taxon>Mesocricetibacter</taxon>
    </lineage>
</organism>
<dbReference type="Gene3D" id="2.60.40.1890">
    <property type="entry name" value="PCu(A)C copper chaperone"/>
    <property type="match status" value="1"/>
</dbReference>
<reference evidence="1 2" key="1">
    <citation type="submission" date="2019-03" db="EMBL/GenBank/DDBJ databases">
        <title>Genomic Encyclopedia of Type Strains, Phase IV (KMG-IV): sequencing the most valuable type-strain genomes for metagenomic binning, comparative biology and taxonomic classification.</title>
        <authorList>
            <person name="Goeker M."/>
        </authorList>
    </citation>
    <scope>NUCLEOTIDE SEQUENCE [LARGE SCALE GENOMIC DNA]</scope>
    <source>
        <strain evidence="1 2">DSM 28403</strain>
    </source>
</reference>
<evidence type="ECO:0008006" key="3">
    <source>
        <dbReference type="Google" id="ProtNLM"/>
    </source>
</evidence>
<dbReference type="Pfam" id="PF04314">
    <property type="entry name" value="PCuAC"/>
    <property type="match status" value="1"/>
</dbReference>
<comment type="caution">
    <text evidence="1">The sequence shown here is derived from an EMBL/GenBank/DDBJ whole genome shotgun (WGS) entry which is preliminary data.</text>
</comment>
<sequence>MYLYSLFGESGRAYRRHSPVMFLFKGALKKTWRFLTALFLTAFYALPLQAAMEVSGVSVFAVEAHQPTAIFMRLHNLGEEGVNLVMAESDLSTRLELHGSRQGHMHALNAIEIPAQASVELKRGGLHIMLFDVEKTLHKGESMPLTLYFDNGEVIKTAAQVIGD</sequence>
<dbReference type="EMBL" id="SNYQ01000013">
    <property type="protein sequence ID" value="TDQ56213.1"/>
    <property type="molecule type" value="Genomic_DNA"/>
</dbReference>
<dbReference type="InterPro" id="IPR058248">
    <property type="entry name" value="Lxx211020-like"/>
</dbReference>
<accession>A0A4V3D9J4</accession>
<evidence type="ECO:0000313" key="2">
    <source>
        <dbReference type="Proteomes" id="UP000295657"/>
    </source>
</evidence>
<dbReference type="AlphaFoldDB" id="A0A4V3D9J4"/>
<keyword evidence="2" id="KW-1185">Reference proteome</keyword>
<dbReference type="InterPro" id="IPR007410">
    <property type="entry name" value="LpqE-like"/>
</dbReference>